<reference evidence="1 2" key="1">
    <citation type="submission" date="2023-07" db="EMBL/GenBank/DDBJ databases">
        <title>Genomic Encyclopedia of Type Strains, Phase IV (KMG-IV): sequencing the most valuable type-strain genomes for metagenomic binning, comparative biology and taxonomic classification.</title>
        <authorList>
            <person name="Goeker M."/>
        </authorList>
    </citation>
    <scope>NUCLEOTIDE SEQUENCE [LARGE SCALE GENOMIC DNA]</scope>
    <source>
        <strain evidence="1 2">DSM 2457</strain>
    </source>
</reference>
<comment type="caution">
    <text evidence="1">The sequence shown here is derived from an EMBL/GenBank/DDBJ whole genome shotgun (WGS) entry which is preliminary data.</text>
</comment>
<name>A0ABU0B7E9_9HYPH</name>
<gene>
    <name evidence="1" type="ORF">J2S75_000297</name>
</gene>
<organism evidence="1 2">
    <name type="scientific">Ancylobacter polymorphus</name>
    <dbReference type="NCBI Taxonomy" id="223390"/>
    <lineage>
        <taxon>Bacteria</taxon>
        <taxon>Pseudomonadati</taxon>
        <taxon>Pseudomonadota</taxon>
        <taxon>Alphaproteobacteria</taxon>
        <taxon>Hyphomicrobiales</taxon>
        <taxon>Xanthobacteraceae</taxon>
        <taxon>Ancylobacter</taxon>
    </lineage>
</organism>
<proteinExistence type="predicted"/>
<protein>
    <submittedName>
        <fullName evidence="1">Uncharacterized protein</fullName>
    </submittedName>
</protein>
<dbReference type="Proteomes" id="UP001224682">
    <property type="component" value="Unassembled WGS sequence"/>
</dbReference>
<dbReference type="RefSeq" id="WP_307017520.1">
    <property type="nucleotide sequence ID" value="NZ_JAUSUI010000001.1"/>
</dbReference>
<evidence type="ECO:0000313" key="1">
    <source>
        <dbReference type="EMBL" id="MDQ0301286.1"/>
    </source>
</evidence>
<evidence type="ECO:0000313" key="2">
    <source>
        <dbReference type="Proteomes" id="UP001224682"/>
    </source>
</evidence>
<sequence length="62" mass="6845">MNEASTSLATALATLTDLALTRIDALRRNPRLDADERVLAILQVLDDAARERARASRLRLSI</sequence>
<keyword evidence="2" id="KW-1185">Reference proteome</keyword>
<dbReference type="EMBL" id="JAUSUI010000001">
    <property type="protein sequence ID" value="MDQ0301286.1"/>
    <property type="molecule type" value="Genomic_DNA"/>
</dbReference>
<accession>A0ABU0B7E9</accession>